<evidence type="ECO:0000256" key="4">
    <source>
        <dbReference type="ARBA" id="ARBA00022737"/>
    </source>
</evidence>
<sequence>MPRQGRQPKQLTGASKRAAKPATAETSSESTKSTKGKGRATPSAASGSADGGALDVYNYSARIKRPRGDVDPLARASFGARKGKGKQQAKGAAAKGKGRAAPSDEEEDSENKQGSDDEEDESGGFRVRGNEVVEFTGVKPAGFKLGMDSDAEDGAGFLGSDDEDEEIDSDMAEDEDEEEDLPVKRGDSSAGKGKARDMDIDLDEDEIDYDDEEGAGWMDLTEVLDAGGFQASDDEEEEGSDGSAVSDDDEERDEEDEDMLDDDDPSALDKLDSFVSGLDSKKRKSRDGEDEDGGKKKKRVVLQERTEAYPEGEFVAVGTSGGADGKVNLDDLLSSFSDSKNPRLASLRKSLKPLASSSSSSSSKVTTTNSHLKAAGPLSAPLPGRLQDKIDREAAYEQTKEETDKWNETVRRMKGESGLGVEGARHERLVLPLVGGEGDVHRDPNANEWSAKFQPTNELETSIQSLLTTAQMSQSDLQKQEKAALATLDPADLAARQAELRRQRDLMYRAERKAKRVAKIKSKAYRRIHRKAKERAANGGPQMTLEDLAELDAIDGGNRVEEERARLELQRAKERATLKHSGKGGRWAKKIDGLEGLEEERNAAIRDMVSRREELRKKIAGVDSDDAVDEFATGSEDERDSDDEEGEDVDAIRRQAFDELAALDAKEAAAKANDPKLKGVLNMKFMRDAMARADRQVQQEADELKLRLAEMDEAGRMDEDEEDDQPLAMSEQVQGNLGRMVFGPSSAAVKAAGATSSSAAEPDAAPTLSSSATTTKLSGPVSISTPSASRTTARSRPSLSNSGASVEAESNPWLALASGDSTSALSRKSNKASSGKADSSVAKSAAKADRARAKQADAREAEREDAKVEIDLAADAALAASAGRKGKKGKRGAEETPQIGGAMVTSGGDEDEAGSSDEELDEEEIDAQRGKGRAAFKQRELVKEAFANDDVVADFAEEKRKEIERDAPREEDNTLPGWGSWGGKGAKKAKNARKFITKIAGVDESARKDAGLNHVIISERKDRKAAKYMLKDLPFPYTSAAQHEHKLRTPLGPEWSTSTNGFSRGEHSSALPPSPPCKANYHEQYPTVHSSSAAAATEAGLAYSAQHPPDAPSPPPARQLTSLEFPDGNALRPLPSGLSSFNGRGRSASIPHVYGFDESRQSRFSGFATSSERHDDSAGSAVAERDTGSAGGGPAGDFGLRWSPTDPRLDPSRPRALSISTADEYRTRSWLPGAPHAASREREGRYATADFAASPPPRAPPYYPPQAGPSTYPAEPSLPPRYPYDAYRRSSLVNAPFTNPYPPYSSSPAPPPHIPLSIPSGLPGAGPVSPPSAGPSTSTFPPTAYSPVGPPPQSSWTPPAPAPPPPPAPFNDESASISDAQNAIESTSDAGRYGCPHCPKRFARPSSLRIHMHSHTGEKPFTCPLCDRAFSVQSNLRRHLKIHKGGEAKVGPSRRGGSSTSSATATPAAGSSRSTVPLVLAEEDEAMGTQPPSRPASAEGYSGGTDGDGDGDEGDAEGSVVSASTSSAPGEPAIPAPTHPQQDEEPPRPLVRTEWPRSREQAD</sequence>
<dbReference type="SMART" id="SM00355">
    <property type="entry name" value="ZnF_C2H2"/>
    <property type="match status" value="2"/>
</dbReference>
<proteinExistence type="predicted"/>
<dbReference type="Gene3D" id="3.30.160.60">
    <property type="entry name" value="Classic Zinc Finger"/>
    <property type="match status" value="2"/>
</dbReference>
<dbReference type="GO" id="GO:0008270">
    <property type="term" value="F:zinc ion binding"/>
    <property type="evidence" value="ECO:0007669"/>
    <property type="project" value="UniProtKB-KW"/>
</dbReference>
<dbReference type="OMA" id="NIACATR"/>
<evidence type="ECO:0000256" key="8">
    <source>
        <dbReference type="PROSITE-ProRule" id="PRU00042"/>
    </source>
</evidence>
<feature type="compositionally biased region" description="Low complexity" evidence="9">
    <location>
        <begin position="88"/>
        <end position="101"/>
    </location>
</feature>
<feature type="compositionally biased region" description="Acidic residues" evidence="9">
    <location>
        <begin position="626"/>
        <end position="649"/>
    </location>
</feature>
<feature type="compositionally biased region" description="Acidic residues" evidence="9">
    <location>
        <begin position="232"/>
        <end position="266"/>
    </location>
</feature>
<feature type="compositionally biased region" description="Pro residues" evidence="9">
    <location>
        <begin position="1348"/>
        <end position="1369"/>
    </location>
</feature>
<keyword evidence="12" id="KW-1185">Reference proteome</keyword>
<feature type="compositionally biased region" description="Low complexity" evidence="9">
    <location>
        <begin position="20"/>
        <end position="33"/>
    </location>
</feature>
<dbReference type="Proteomes" id="UP000199069">
    <property type="component" value="Unassembled WGS sequence"/>
</dbReference>
<evidence type="ECO:0000259" key="10">
    <source>
        <dbReference type="PROSITE" id="PS50157"/>
    </source>
</evidence>
<dbReference type="PROSITE" id="PS50157">
    <property type="entry name" value="ZINC_FINGER_C2H2_2"/>
    <property type="match status" value="2"/>
</dbReference>
<feature type="domain" description="C2H2-type" evidence="10">
    <location>
        <begin position="1421"/>
        <end position="1448"/>
    </location>
</feature>
<dbReference type="GO" id="GO:0006364">
    <property type="term" value="P:rRNA processing"/>
    <property type="evidence" value="ECO:0007669"/>
    <property type="project" value="InterPro"/>
</dbReference>
<dbReference type="EMBL" id="CWKI01000006">
    <property type="protein sequence ID" value="CTR07578.1"/>
    <property type="molecule type" value="Genomic_DNA"/>
</dbReference>
<evidence type="ECO:0000256" key="6">
    <source>
        <dbReference type="ARBA" id="ARBA00022833"/>
    </source>
</evidence>
<feature type="compositionally biased region" description="Acidic residues" evidence="9">
    <location>
        <begin position="200"/>
        <end position="214"/>
    </location>
</feature>
<feature type="compositionally biased region" description="Acidic residues" evidence="9">
    <location>
        <begin position="908"/>
        <end position="925"/>
    </location>
</feature>
<keyword evidence="11" id="KW-0687">Ribonucleoprotein</keyword>
<dbReference type="PANTHER" id="PTHR14150">
    <property type="entry name" value="U3 SMALL NUCLEOLAR RNA-ASSOCIATED PROTEIN 14"/>
    <property type="match status" value="1"/>
</dbReference>
<evidence type="ECO:0000256" key="7">
    <source>
        <dbReference type="ARBA" id="ARBA00023242"/>
    </source>
</evidence>
<dbReference type="Pfam" id="PF04615">
    <property type="entry name" value="Utp14"/>
    <property type="match status" value="1"/>
</dbReference>
<feature type="compositionally biased region" description="Low complexity" evidence="9">
    <location>
        <begin position="1315"/>
        <end position="1327"/>
    </location>
</feature>
<feature type="region of interest" description="Disordered" evidence="9">
    <location>
        <begin position="1442"/>
        <end position="1563"/>
    </location>
</feature>
<gene>
    <name evidence="11" type="primary">FGENESH: predicted gene_6.361</name>
    <name evidence="11" type="ORF">BN2166_0034390</name>
</gene>
<dbReference type="PANTHER" id="PTHR14150:SF12">
    <property type="entry name" value="U3 SMALL NUCLEOLAR RNA-ASSOCIATED PROTEIN 14 HOMOLOG A"/>
    <property type="match status" value="1"/>
</dbReference>
<feature type="region of interest" description="Disordered" evidence="9">
    <location>
        <begin position="694"/>
        <end position="867"/>
    </location>
</feature>
<keyword evidence="5 8" id="KW-0863">Zinc-finger</keyword>
<keyword evidence="4" id="KW-0677">Repeat</keyword>
<feature type="compositionally biased region" description="Basic and acidic residues" evidence="9">
    <location>
        <begin position="386"/>
        <end position="410"/>
    </location>
</feature>
<feature type="compositionally biased region" description="Low complexity" evidence="9">
    <location>
        <begin position="831"/>
        <end position="845"/>
    </location>
</feature>
<feature type="compositionally biased region" description="Basic and acidic residues" evidence="9">
    <location>
        <begin position="846"/>
        <end position="867"/>
    </location>
</feature>
<evidence type="ECO:0000256" key="5">
    <source>
        <dbReference type="ARBA" id="ARBA00022771"/>
    </source>
</evidence>
<dbReference type="Pfam" id="PF00096">
    <property type="entry name" value="zf-C2H2"/>
    <property type="match status" value="2"/>
</dbReference>
<evidence type="ECO:0000313" key="11">
    <source>
        <dbReference type="EMBL" id="CTR07578.1"/>
    </source>
</evidence>
<keyword evidence="3" id="KW-0479">Metal-binding</keyword>
<feature type="compositionally biased region" description="Low complexity" evidence="9">
    <location>
        <begin position="43"/>
        <end position="53"/>
    </location>
</feature>
<feature type="region of interest" description="Disordered" evidence="9">
    <location>
        <begin position="879"/>
        <end position="934"/>
    </location>
</feature>
<feature type="region of interest" description="Disordered" evidence="9">
    <location>
        <begin position="435"/>
        <end position="454"/>
    </location>
</feature>
<dbReference type="PROSITE" id="PS00028">
    <property type="entry name" value="ZINC_FINGER_C2H2_1"/>
    <property type="match status" value="2"/>
</dbReference>
<protein>
    <submittedName>
        <fullName evidence="11">BY PROTMAP: gi|342319710|gb|EGU11657.1| Small nucleolar ribonucleoprotein complex subunit Utp14 [Rhodotorula glutinis ATCC 204091]</fullName>
    </submittedName>
</protein>
<feature type="compositionally biased region" description="Pro residues" evidence="9">
    <location>
        <begin position="1254"/>
        <end position="1267"/>
    </location>
</feature>
<evidence type="ECO:0000256" key="9">
    <source>
        <dbReference type="SAM" id="MobiDB-lite"/>
    </source>
</evidence>
<feature type="compositionally biased region" description="Low complexity" evidence="9">
    <location>
        <begin position="330"/>
        <end position="363"/>
    </location>
</feature>
<keyword evidence="6" id="KW-0862">Zinc</keyword>
<organism evidence="11 12">
    <name type="scientific">Rhodotorula toruloides</name>
    <name type="common">Yeast</name>
    <name type="synonym">Rhodosporidium toruloides</name>
    <dbReference type="NCBI Taxonomy" id="5286"/>
    <lineage>
        <taxon>Eukaryota</taxon>
        <taxon>Fungi</taxon>
        <taxon>Dikarya</taxon>
        <taxon>Basidiomycota</taxon>
        <taxon>Pucciniomycotina</taxon>
        <taxon>Microbotryomycetes</taxon>
        <taxon>Sporidiobolales</taxon>
        <taxon>Sporidiobolaceae</taxon>
        <taxon>Rhodotorula</taxon>
    </lineage>
</organism>
<evidence type="ECO:0000256" key="3">
    <source>
        <dbReference type="ARBA" id="ARBA00022723"/>
    </source>
</evidence>
<keyword evidence="7" id="KW-0539">Nucleus</keyword>
<evidence type="ECO:0000313" key="12">
    <source>
        <dbReference type="Proteomes" id="UP000199069"/>
    </source>
</evidence>
<comment type="subcellular location">
    <subcellularLocation>
        <location evidence="1">Nucleus</location>
        <location evidence="1">Nucleolus</location>
    </subcellularLocation>
</comment>
<evidence type="ECO:0000256" key="1">
    <source>
        <dbReference type="ARBA" id="ARBA00004604"/>
    </source>
</evidence>
<dbReference type="InterPro" id="IPR006709">
    <property type="entry name" value="SSU_processome_Utp14"/>
</dbReference>
<feature type="region of interest" description="Disordered" evidence="9">
    <location>
        <begin position="1044"/>
        <end position="1398"/>
    </location>
</feature>
<dbReference type="InterPro" id="IPR036236">
    <property type="entry name" value="Znf_C2H2_sf"/>
</dbReference>
<feature type="compositionally biased region" description="Basic and acidic residues" evidence="9">
    <location>
        <begin position="1171"/>
        <end position="1187"/>
    </location>
</feature>
<feature type="compositionally biased region" description="Acidic residues" evidence="9">
    <location>
        <begin position="1507"/>
        <end position="1516"/>
    </location>
</feature>
<dbReference type="GO" id="GO:0032040">
    <property type="term" value="C:small-subunit processome"/>
    <property type="evidence" value="ECO:0007669"/>
    <property type="project" value="InterPro"/>
</dbReference>
<feature type="compositionally biased region" description="Pro residues" evidence="9">
    <location>
        <begin position="1299"/>
        <end position="1314"/>
    </location>
</feature>
<feature type="compositionally biased region" description="Low complexity" evidence="9">
    <location>
        <begin position="1451"/>
        <end position="1475"/>
    </location>
</feature>
<reference evidence="11 12" key="1">
    <citation type="submission" date="2015-07" db="EMBL/GenBank/DDBJ databases">
        <authorList>
            <person name="Cajimat M.N.B."/>
            <person name="Milazzo M.L."/>
            <person name="Fulhorst C.F."/>
        </authorList>
    </citation>
    <scope>NUCLEOTIDE SEQUENCE [LARGE SCALE GENOMIC DNA]</scope>
    <source>
        <strain evidence="11">Single colony</strain>
    </source>
</reference>
<feature type="domain" description="C2H2-type" evidence="10">
    <location>
        <begin position="1393"/>
        <end position="1420"/>
    </location>
</feature>
<dbReference type="SUPFAM" id="SSF57667">
    <property type="entry name" value="beta-beta-alpha zinc fingers"/>
    <property type="match status" value="1"/>
</dbReference>
<feature type="compositionally biased region" description="Polar residues" evidence="9">
    <location>
        <begin position="1373"/>
        <end position="1389"/>
    </location>
</feature>
<dbReference type="InterPro" id="IPR013087">
    <property type="entry name" value="Znf_C2H2_type"/>
</dbReference>
<evidence type="ECO:0000256" key="2">
    <source>
        <dbReference type="ARBA" id="ARBA00022553"/>
    </source>
</evidence>
<feature type="region of interest" description="Disordered" evidence="9">
    <location>
        <begin position="626"/>
        <end position="650"/>
    </location>
</feature>
<feature type="compositionally biased region" description="Basic and acidic residues" evidence="9">
    <location>
        <begin position="1554"/>
        <end position="1563"/>
    </location>
</feature>
<feature type="compositionally biased region" description="Low complexity" evidence="9">
    <location>
        <begin position="764"/>
        <end position="798"/>
    </location>
</feature>
<dbReference type="STRING" id="5286.A0A0K3CF46"/>
<feature type="compositionally biased region" description="Basic and acidic residues" evidence="9">
    <location>
        <begin position="694"/>
        <end position="717"/>
    </location>
</feature>
<keyword evidence="2" id="KW-0597">Phosphoprotein</keyword>
<feature type="compositionally biased region" description="Low complexity" evidence="9">
    <location>
        <begin position="1090"/>
        <end position="1105"/>
    </location>
</feature>
<feature type="compositionally biased region" description="Low complexity" evidence="9">
    <location>
        <begin position="1334"/>
        <end position="1343"/>
    </location>
</feature>
<feature type="compositionally biased region" description="Acidic residues" evidence="9">
    <location>
        <begin position="160"/>
        <end position="180"/>
    </location>
</feature>
<feature type="region of interest" description="Disordered" evidence="9">
    <location>
        <begin position="962"/>
        <end position="986"/>
    </location>
</feature>
<dbReference type="FunFam" id="3.30.160.60:FF:000358">
    <property type="entry name" value="zinc finger protein 24"/>
    <property type="match status" value="1"/>
</dbReference>
<feature type="compositionally biased region" description="Basic and acidic residues" evidence="9">
    <location>
        <begin position="962"/>
        <end position="972"/>
    </location>
</feature>
<name>A0A0K3CF46_RHOTO</name>
<feature type="region of interest" description="Disordered" evidence="9">
    <location>
        <begin position="1"/>
        <end position="410"/>
    </location>
</feature>
<accession>A0A0K3CF46</accession>